<evidence type="ECO:0000313" key="1">
    <source>
        <dbReference type="EMBL" id="TMS32130.1"/>
    </source>
</evidence>
<reference evidence="1 2" key="1">
    <citation type="journal article" date="2015" name="Genome Biol.">
        <title>Comparative genomics of Steinernema reveals deeply conserved gene regulatory networks.</title>
        <authorList>
            <person name="Dillman A.R."/>
            <person name="Macchietto M."/>
            <person name="Porter C.F."/>
            <person name="Rogers A."/>
            <person name="Williams B."/>
            <person name="Antoshechkin I."/>
            <person name="Lee M.M."/>
            <person name="Goodwin Z."/>
            <person name="Lu X."/>
            <person name="Lewis E.E."/>
            <person name="Goodrich-Blair H."/>
            <person name="Stock S.P."/>
            <person name="Adams B.J."/>
            <person name="Sternberg P.W."/>
            <person name="Mortazavi A."/>
        </authorList>
    </citation>
    <scope>NUCLEOTIDE SEQUENCE [LARGE SCALE GENOMIC DNA]</scope>
    <source>
        <strain evidence="1 2">ALL</strain>
    </source>
</reference>
<accession>A0A4U8UGG5</accession>
<protein>
    <submittedName>
        <fullName evidence="1">Uncharacterized protein</fullName>
    </submittedName>
</protein>
<dbReference type="EMBL" id="AZBU02000001">
    <property type="protein sequence ID" value="TMS32130.1"/>
    <property type="molecule type" value="Genomic_DNA"/>
</dbReference>
<name>A0A4U8UGG5_STECR</name>
<sequence>MFRVGRSQQCYLQCPLGVSNDIHNARSESAMIFTNARSESAMIFTNARSESLLFLRTMPFLRTSFCFFLRTIKLSQLSLLCLCHFEVSNNHHVAHSESAIIFTMPTRSQAMIFTSNNIHKAHSESAMIFTNARSESSLFLRTMPFLRTIFCWFLRTIKLTGMTRSAPPPIGLKFGTNVALYESRKTPKY</sequence>
<proteinExistence type="predicted"/>
<evidence type="ECO:0000313" key="2">
    <source>
        <dbReference type="Proteomes" id="UP000298663"/>
    </source>
</evidence>
<dbReference type="AlphaFoldDB" id="A0A4U8UGG5"/>
<organism evidence="1 2">
    <name type="scientific">Steinernema carpocapsae</name>
    <name type="common">Entomopathogenic nematode</name>
    <dbReference type="NCBI Taxonomy" id="34508"/>
    <lineage>
        <taxon>Eukaryota</taxon>
        <taxon>Metazoa</taxon>
        <taxon>Ecdysozoa</taxon>
        <taxon>Nematoda</taxon>
        <taxon>Chromadorea</taxon>
        <taxon>Rhabditida</taxon>
        <taxon>Tylenchina</taxon>
        <taxon>Panagrolaimomorpha</taxon>
        <taxon>Strongyloidoidea</taxon>
        <taxon>Steinernematidae</taxon>
        <taxon>Steinernema</taxon>
    </lineage>
</organism>
<dbReference type="Proteomes" id="UP000298663">
    <property type="component" value="Unassembled WGS sequence"/>
</dbReference>
<keyword evidence="2" id="KW-1185">Reference proteome</keyword>
<comment type="caution">
    <text evidence="1">The sequence shown here is derived from an EMBL/GenBank/DDBJ whole genome shotgun (WGS) entry which is preliminary data.</text>
</comment>
<reference evidence="1 2" key="2">
    <citation type="journal article" date="2019" name="G3 (Bethesda)">
        <title>Hybrid Assembly of the Genome of the Entomopathogenic Nematode Steinernema carpocapsae Identifies the X-Chromosome.</title>
        <authorList>
            <person name="Serra L."/>
            <person name="Macchietto M."/>
            <person name="Macias-Munoz A."/>
            <person name="McGill C.J."/>
            <person name="Rodriguez I.M."/>
            <person name="Rodriguez B."/>
            <person name="Murad R."/>
            <person name="Mortazavi A."/>
        </authorList>
    </citation>
    <scope>NUCLEOTIDE SEQUENCE [LARGE SCALE GENOMIC DNA]</scope>
    <source>
        <strain evidence="1 2">ALL</strain>
    </source>
</reference>
<gene>
    <name evidence="1" type="ORF">L596_000015</name>
</gene>